<dbReference type="GO" id="GO:0003677">
    <property type="term" value="F:DNA binding"/>
    <property type="evidence" value="ECO:0007669"/>
    <property type="project" value="InterPro"/>
</dbReference>
<keyword evidence="1" id="KW-0540">Nuclease</keyword>
<evidence type="ECO:0000313" key="1">
    <source>
        <dbReference type="EMBL" id="HHQ15895.1"/>
    </source>
</evidence>
<keyword evidence="1" id="KW-0255">Endonuclease</keyword>
<proteinExistence type="predicted"/>
<gene>
    <name evidence="1" type="ORF">ENM15_03645</name>
</gene>
<keyword evidence="1" id="KW-0378">Hydrolase</keyword>
<comment type="caution">
    <text evidence="1">The sequence shown here is derived from an EMBL/GenBank/DDBJ whole genome shotgun (WGS) entry which is preliminary data.</text>
</comment>
<organism evidence="1">
    <name type="scientific">Thermodesulfobacterium geofontis</name>
    <dbReference type="NCBI Taxonomy" id="1295609"/>
    <lineage>
        <taxon>Bacteria</taxon>
        <taxon>Pseudomonadati</taxon>
        <taxon>Thermodesulfobacteriota</taxon>
        <taxon>Thermodesulfobacteria</taxon>
        <taxon>Thermodesulfobacteriales</taxon>
        <taxon>Thermodesulfobacteriaceae</taxon>
        <taxon>Thermodesulfobacterium</taxon>
    </lineage>
</organism>
<dbReference type="Pfam" id="PF09573">
    <property type="entry name" value="RE_TaqI"/>
    <property type="match status" value="1"/>
</dbReference>
<sequence length="259" mass="31365">MKEPIKDLKRYRDFLESIPLDKYREELKDIKWVEQDLPKEILPLASIFQYYWENRKFLNFDEWFEKFWREINTNPESKKALEEFKRYFFNKSLEENDWFRKGFKARMYRTWVSVLTQLDFCYMFEYVCAKKGINLKLECNAKLDARGIDAKVNDICFQIAKISQRKEARTVGRKKTIITIPYAVFNIEEFKRRIASPRVKDKSSYQKALKAFHKYFDLLKNGFVVFKKNYLKKIINNIDDVEKLRQVVNEISRELSGES</sequence>
<dbReference type="GO" id="GO:0009307">
    <property type="term" value="P:DNA restriction-modification system"/>
    <property type="evidence" value="ECO:0007669"/>
    <property type="project" value="InterPro"/>
</dbReference>
<dbReference type="AlphaFoldDB" id="A0A7V5XG83"/>
<protein>
    <submittedName>
        <fullName evidence="1">TaqI family restriction endonuclease</fullName>
    </submittedName>
</protein>
<accession>A0A7V5XG83</accession>
<reference evidence="1" key="1">
    <citation type="journal article" date="2020" name="mSystems">
        <title>Genome- and Community-Level Interaction Insights into Carbon Utilization and Element Cycling Functions of Hydrothermarchaeota in Hydrothermal Sediment.</title>
        <authorList>
            <person name="Zhou Z."/>
            <person name="Liu Y."/>
            <person name="Xu W."/>
            <person name="Pan J."/>
            <person name="Luo Z.H."/>
            <person name="Li M."/>
        </authorList>
    </citation>
    <scope>NUCLEOTIDE SEQUENCE [LARGE SCALE GENOMIC DNA]</scope>
    <source>
        <strain evidence="1">SpSt-106</strain>
    </source>
</reference>
<dbReference type="GO" id="GO:0009036">
    <property type="term" value="F:type II site-specific deoxyribonuclease activity"/>
    <property type="evidence" value="ECO:0007669"/>
    <property type="project" value="InterPro"/>
</dbReference>
<dbReference type="EMBL" id="DRWR01000065">
    <property type="protein sequence ID" value="HHQ15895.1"/>
    <property type="molecule type" value="Genomic_DNA"/>
</dbReference>
<dbReference type="InterPro" id="IPR019073">
    <property type="entry name" value="Restrct_endonuc_II_TaqI"/>
</dbReference>
<name>A0A7V5XG83_9BACT</name>